<dbReference type="EMBL" id="DXES01000036">
    <property type="protein sequence ID" value="HIX64958.1"/>
    <property type="molecule type" value="Genomic_DNA"/>
</dbReference>
<evidence type="ECO:0000256" key="1">
    <source>
        <dbReference type="ARBA" id="ARBA00022741"/>
    </source>
</evidence>
<evidence type="ECO:0000313" key="5">
    <source>
        <dbReference type="Proteomes" id="UP000886800"/>
    </source>
</evidence>
<feature type="domain" description="CobQ/CobB/MinD/ParA nucleotide binding" evidence="3">
    <location>
        <begin position="5"/>
        <end position="38"/>
    </location>
</feature>
<dbReference type="SUPFAM" id="SSF52540">
    <property type="entry name" value="P-loop containing nucleoside triphosphate hydrolases"/>
    <property type="match status" value="1"/>
</dbReference>
<keyword evidence="2" id="KW-0067">ATP-binding</keyword>
<accession>A0A9D1WPS1</accession>
<reference evidence="4" key="2">
    <citation type="submission" date="2021-04" db="EMBL/GenBank/DDBJ databases">
        <authorList>
            <person name="Gilroy R."/>
        </authorList>
    </citation>
    <scope>NUCLEOTIDE SEQUENCE</scope>
    <source>
        <strain evidence="4">CHK188-5543</strain>
    </source>
</reference>
<name>A0A9D1WPS1_9FIRM</name>
<evidence type="ECO:0000259" key="3">
    <source>
        <dbReference type="Pfam" id="PF01656"/>
    </source>
</evidence>
<gene>
    <name evidence="4" type="ORF">H9736_01780</name>
</gene>
<dbReference type="GO" id="GO:0009898">
    <property type="term" value="C:cytoplasmic side of plasma membrane"/>
    <property type="evidence" value="ECO:0007669"/>
    <property type="project" value="TreeGrafter"/>
</dbReference>
<dbReference type="InterPro" id="IPR027417">
    <property type="entry name" value="P-loop_NTPase"/>
</dbReference>
<dbReference type="GO" id="GO:0005829">
    <property type="term" value="C:cytosol"/>
    <property type="evidence" value="ECO:0007669"/>
    <property type="project" value="TreeGrafter"/>
</dbReference>
<dbReference type="PANTHER" id="PTHR43384:SF6">
    <property type="entry name" value="SEPTUM SITE-DETERMINING PROTEIN MIND HOMOLOG, CHLOROPLASTIC"/>
    <property type="match status" value="1"/>
</dbReference>
<protein>
    <submittedName>
        <fullName evidence="4">P-loop NTPase</fullName>
    </submittedName>
</protein>
<proteinExistence type="predicted"/>
<comment type="caution">
    <text evidence="4">The sequence shown here is derived from an EMBL/GenBank/DDBJ whole genome shotgun (WGS) entry which is preliminary data.</text>
</comment>
<evidence type="ECO:0000313" key="4">
    <source>
        <dbReference type="EMBL" id="HIX64958.1"/>
    </source>
</evidence>
<dbReference type="GO" id="GO:0051782">
    <property type="term" value="P:negative regulation of cell division"/>
    <property type="evidence" value="ECO:0007669"/>
    <property type="project" value="TreeGrafter"/>
</dbReference>
<dbReference type="PANTHER" id="PTHR43384">
    <property type="entry name" value="SEPTUM SITE-DETERMINING PROTEIN MIND HOMOLOG, CHLOROPLASTIC-RELATED"/>
    <property type="match status" value="1"/>
</dbReference>
<organism evidence="4 5">
    <name type="scientific">Candidatus Anaerotruncus excrementipullorum</name>
    <dbReference type="NCBI Taxonomy" id="2838465"/>
    <lineage>
        <taxon>Bacteria</taxon>
        <taxon>Bacillati</taxon>
        <taxon>Bacillota</taxon>
        <taxon>Clostridia</taxon>
        <taxon>Eubacteriales</taxon>
        <taxon>Oscillospiraceae</taxon>
        <taxon>Anaerotruncus</taxon>
    </lineage>
</organism>
<evidence type="ECO:0000256" key="2">
    <source>
        <dbReference type="ARBA" id="ARBA00022840"/>
    </source>
</evidence>
<dbReference type="GO" id="GO:0005524">
    <property type="term" value="F:ATP binding"/>
    <property type="evidence" value="ECO:0007669"/>
    <property type="project" value="UniProtKB-KW"/>
</dbReference>
<dbReference type="InterPro" id="IPR050625">
    <property type="entry name" value="ParA/MinD_ATPase"/>
</dbReference>
<dbReference type="Pfam" id="PF01656">
    <property type="entry name" value="CbiA"/>
    <property type="match status" value="1"/>
</dbReference>
<dbReference type="Gene3D" id="3.40.50.300">
    <property type="entry name" value="P-loop containing nucleotide triphosphate hydrolases"/>
    <property type="match status" value="1"/>
</dbReference>
<dbReference type="GO" id="GO:0016887">
    <property type="term" value="F:ATP hydrolysis activity"/>
    <property type="evidence" value="ECO:0007669"/>
    <property type="project" value="TreeGrafter"/>
</dbReference>
<dbReference type="Proteomes" id="UP000886800">
    <property type="component" value="Unassembled WGS sequence"/>
</dbReference>
<reference evidence="4" key="1">
    <citation type="journal article" date="2021" name="PeerJ">
        <title>Extensive microbial diversity within the chicken gut microbiome revealed by metagenomics and culture.</title>
        <authorList>
            <person name="Gilroy R."/>
            <person name="Ravi A."/>
            <person name="Getino M."/>
            <person name="Pursley I."/>
            <person name="Horton D.L."/>
            <person name="Alikhan N.F."/>
            <person name="Baker D."/>
            <person name="Gharbi K."/>
            <person name="Hall N."/>
            <person name="Watson M."/>
            <person name="Adriaenssens E.M."/>
            <person name="Foster-Nyarko E."/>
            <person name="Jarju S."/>
            <person name="Secka A."/>
            <person name="Antonio M."/>
            <person name="Oren A."/>
            <person name="Chaudhuri R.R."/>
            <person name="La Ragione R."/>
            <person name="Hildebrand F."/>
            <person name="Pallen M.J."/>
        </authorList>
    </citation>
    <scope>NUCLEOTIDE SEQUENCE</scope>
    <source>
        <strain evidence="4">CHK188-5543</strain>
    </source>
</reference>
<dbReference type="InterPro" id="IPR002586">
    <property type="entry name" value="CobQ/CobB/MinD/ParA_Nub-bd_dom"/>
</dbReference>
<sequence length="248" mass="26613">MSQCILVTSGRGGLGKSVVVAGLARALALQGQRVALVEGTHRSLDLLFGVSQRAVFDWVDLVEGRCSLADALLPLEGALDGEPGPTPALLCGPSYGVPLPPAPPLGELCARLEELYDLVLVEAGDQPAGLLRQWARAASRGVVVATPDPVAVRAGREVSDLLDEEGVPQVQLCVNMLPADFLKTRPVPDLDWMIDQVCAQLIAVVPWERVLSGPLEIGKKLRLSNVTKIIFDNFAQRILGNYIDLWIQ</sequence>
<keyword evidence="1" id="KW-0547">Nucleotide-binding</keyword>
<dbReference type="AlphaFoldDB" id="A0A9D1WPS1"/>